<dbReference type="Proteomes" id="UP001500842">
    <property type="component" value="Unassembled WGS sequence"/>
</dbReference>
<evidence type="ECO:0008006" key="5">
    <source>
        <dbReference type="Google" id="ProtNLM"/>
    </source>
</evidence>
<proteinExistence type="predicted"/>
<evidence type="ECO:0000259" key="2">
    <source>
        <dbReference type="Pfam" id="PF13478"/>
    </source>
</evidence>
<dbReference type="PANTHER" id="PTHR30388">
    <property type="entry name" value="ALDEHYDE OXIDOREDUCTASE MOLYBDENUM COFACTOR ASSEMBLY PROTEIN"/>
    <property type="match status" value="1"/>
</dbReference>
<evidence type="ECO:0000313" key="4">
    <source>
        <dbReference type="Proteomes" id="UP001500842"/>
    </source>
</evidence>
<dbReference type="Pfam" id="PF02625">
    <property type="entry name" value="XdhC_CoxI"/>
    <property type="match status" value="1"/>
</dbReference>
<dbReference type="Pfam" id="PF13478">
    <property type="entry name" value="XdhC_C"/>
    <property type="match status" value="1"/>
</dbReference>
<dbReference type="InterPro" id="IPR052698">
    <property type="entry name" value="MoCofactor_Util/Proc"/>
</dbReference>
<dbReference type="RefSeq" id="WP_141006829.1">
    <property type="nucleotide sequence ID" value="NZ_BAAAOR010000023.1"/>
</dbReference>
<comment type="caution">
    <text evidence="3">The sequence shown here is derived from an EMBL/GenBank/DDBJ whole genome shotgun (WGS) entry which is preliminary data.</text>
</comment>
<gene>
    <name evidence="3" type="ORF">GCM10009788_26290</name>
</gene>
<dbReference type="InterPro" id="IPR027051">
    <property type="entry name" value="XdhC_Rossmann_dom"/>
</dbReference>
<protein>
    <recommendedName>
        <fullName evidence="5">Xanthine dehydrogenase accessory factor</fullName>
    </recommendedName>
</protein>
<organism evidence="3 4">
    <name type="scientific">Nocardioides humi</name>
    <dbReference type="NCBI Taxonomy" id="449461"/>
    <lineage>
        <taxon>Bacteria</taxon>
        <taxon>Bacillati</taxon>
        <taxon>Actinomycetota</taxon>
        <taxon>Actinomycetes</taxon>
        <taxon>Propionibacteriales</taxon>
        <taxon>Nocardioidaceae</taxon>
        <taxon>Nocardioides</taxon>
    </lineage>
</organism>
<dbReference type="InterPro" id="IPR003777">
    <property type="entry name" value="XdhC_CoxI"/>
</dbReference>
<keyword evidence="4" id="KW-1185">Reference proteome</keyword>
<dbReference type="PANTHER" id="PTHR30388:SF4">
    <property type="entry name" value="MOLYBDENUM COFACTOR INSERTION CHAPERONE PAOD"/>
    <property type="match status" value="1"/>
</dbReference>
<reference evidence="3 4" key="1">
    <citation type="journal article" date="2019" name="Int. J. Syst. Evol. Microbiol.">
        <title>The Global Catalogue of Microorganisms (GCM) 10K type strain sequencing project: providing services to taxonomists for standard genome sequencing and annotation.</title>
        <authorList>
            <consortium name="The Broad Institute Genomics Platform"/>
            <consortium name="The Broad Institute Genome Sequencing Center for Infectious Disease"/>
            <person name="Wu L."/>
            <person name="Ma J."/>
        </authorList>
    </citation>
    <scope>NUCLEOTIDE SEQUENCE [LARGE SCALE GENOMIC DNA]</scope>
    <source>
        <strain evidence="3 4">JCM 14942</strain>
    </source>
</reference>
<name>A0ABN2AKU0_9ACTN</name>
<evidence type="ECO:0000313" key="3">
    <source>
        <dbReference type="EMBL" id="GAA1521176.1"/>
    </source>
</evidence>
<dbReference type="EMBL" id="BAAAOR010000023">
    <property type="protein sequence ID" value="GAA1521176.1"/>
    <property type="molecule type" value="Genomic_DNA"/>
</dbReference>
<sequence length="320" mass="33104">MIPTSIQHRRDELVAQRQPFVHAIVVRSEPPTSARSGDQAIIHADGRMEGFVGGQCTETSVKVAAIQVLQEREPLLLRVLPDGAAEFPESTGASVVVNPCLSGGAVEIFLEPVLPAPVLHVLGESPIAHAVAGLGDEVGYRVLRDTAGADLAGADAVVIARHGGAEVDEIRAALDAGAAYVGLVASHVRGGAVLDEAGLDEDQRARVFSPAGHRIGAVTPSEVAVSVLAQVIEVLHAQGITGGTPAVPAPAAQPRPEPELLTIGRGPLPAPEVAVDPICGMSVLVEPGAIRLQDGDQVRYFCRTGCRDAYAEQHGLTVGP</sequence>
<dbReference type="Gene3D" id="3.40.50.720">
    <property type="entry name" value="NAD(P)-binding Rossmann-like Domain"/>
    <property type="match status" value="1"/>
</dbReference>
<feature type="domain" description="XdhC Rossmann" evidence="2">
    <location>
        <begin position="119"/>
        <end position="231"/>
    </location>
</feature>
<feature type="domain" description="XdhC- CoxI" evidence="1">
    <location>
        <begin position="14"/>
        <end position="78"/>
    </location>
</feature>
<accession>A0ABN2AKU0</accession>
<evidence type="ECO:0000259" key="1">
    <source>
        <dbReference type="Pfam" id="PF02625"/>
    </source>
</evidence>